<accession>A0A818T225</accession>
<dbReference type="AlphaFoldDB" id="A0A818T225"/>
<dbReference type="EMBL" id="CAJOBB010000429">
    <property type="protein sequence ID" value="CAF3677649.1"/>
    <property type="molecule type" value="Genomic_DNA"/>
</dbReference>
<gene>
    <name evidence="1" type="ORF">KXQ929_LOCUS9439</name>
</gene>
<name>A0A818T225_9BILA</name>
<comment type="caution">
    <text evidence="1">The sequence shown here is derived from an EMBL/GenBank/DDBJ whole genome shotgun (WGS) entry which is preliminary data.</text>
</comment>
<organism evidence="1 2">
    <name type="scientific">Adineta steineri</name>
    <dbReference type="NCBI Taxonomy" id="433720"/>
    <lineage>
        <taxon>Eukaryota</taxon>
        <taxon>Metazoa</taxon>
        <taxon>Spiralia</taxon>
        <taxon>Gnathifera</taxon>
        <taxon>Rotifera</taxon>
        <taxon>Eurotatoria</taxon>
        <taxon>Bdelloidea</taxon>
        <taxon>Adinetida</taxon>
        <taxon>Adinetidae</taxon>
        <taxon>Adineta</taxon>
    </lineage>
</organism>
<proteinExistence type="predicted"/>
<reference evidence="1" key="1">
    <citation type="submission" date="2021-02" db="EMBL/GenBank/DDBJ databases">
        <authorList>
            <person name="Nowell W R."/>
        </authorList>
    </citation>
    <scope>NUCLEOTIDE SEQUENCE</scope>
</reference>
<sequence length="981" mass="116312">MTHTISQASGSANRPRLCRSDHQPNILEYIDTTLNDSFSSRLKLQSTTTTTNNTSIPNGYDQFGNTIVDQYLLYILCQKLNPNRIDNRTEHLYHSLHQLFISNSKISKSFFEYSPSLINRSNYQSLFNNYTSFIWNEFDVDILLELACFILKYRLRDIFTTVTNNKTNINSIRQKILGYFVEIIAIYYLFTNHHEFFINSRSKDMLFPYPSSTLTSQDYQKDKDTSIFSKFLRKLYDNGEISFDIRQIKLLLQSDAYQFLNKKLENKKIGFINFFDTILRYQRETSCRSLKSICRLYIKTHIKQFPDDIKHLSLYPSMNDQLLAYLTYENKYAFESYMYLTELPDVALIKIFRTFTHIELIRFYHNFHSSKRIQNLIAHSSCLWTHIHIESTVDYNLFTYFARLLISNSSTTRQLIIDELDIICRKILYDNGFSLKKFSQLEQLIIHDEYICNTLQSLHFCSSTLKNLRLTNDHSNLSHINTLEKLNNLQITLYSTNMLQNQFNYLTNLHLKIMFDYDHNSREIFSRLPNKYLEILTLKFLLVNNDVNFFNEFNNYLNSCHYLHILELSYLHGMCPLSLHTNINYSKYQRIIFINICHLNQMKDFIELNQYELPIEYLQLNSTANINRYASYIQHTNWYTRQLISIDYIQCVTTSMNLLNEHNMIWSDKNQKPQSFESYILRSIYNVPYLMSSLRNLVITKFELSLDGLVTLMTSFPLLSDLIITDGKIDQMGSGMWDLKRIFHTITNVSQSVIQTIVMNNIQMSRRTAVQLCLITRQLISLTLNDVRILDKMITLEQNKDNNRPSFLILLKQIAQHTNQFKWPYLKSLTIGKNMINRSNLSSFIPLHINTIYSINITHLHFILRDHKLFEPTDIFFKSIKKLIKIYPKLTSFIIEFTNKYDEHFLLRNQLETLLELNLNKKVYVYSTKDDRVYRFCFDTNLSIEDNDNDDEQTSSSQCNRTFCGIPLFPIKKQRKSHVFL</sequence>
<dbReference type="Proteomes" id="UP000663868">
    <property type="component" value="Unassembled WGS sequence"/>
</dbReference>
<protein>
    <submittedName>
        <fullName evidence="1">Uncharacterized protein</fullName>
    </submittedName>
</protein>
<evidence type="ECO:0000313" key="2">
    <source>
        <dbReference type="Proteomes" id="UP000663868"/>
    </source>
</evidence>
<evidence type="ECO:0000313" key="1">
    <source>
        <dbReference type="EMBL" id="CAF3677649.1"/>
    </source>
</evidence>